<protein>
    <submittedName>
        <fullName evidence="1">Uncharacterized protein</fullName>
    </submittedName>
</protein>
<gene>
    <name evidence="1" type="ORF">BLA29_004835</name>
</gene>
<reference evidence="1 2" key="1">
    <citation type="submission" date="2017-03" db="EMBL/GenBank/DDBJ databases">
        <title>Genome Survey of Euroglyphus maynei.</title>
        <authorList>
            <person name="Arlian L.G."/>
            <person name="Morgan M.S."/>
            <person name="Rider S.D."/>
        </authorList>
    </citation>
    <scope>NUCLEOTIDE SEQUENCE [LARGE SCALE GENOMIC DNA]</scope>
    <source>
        <strain evidence="1">Arlian Lab</strain>
        <tissue evidence="1">Whole body</tissue>
    </source>
</reference>
<dbReference type="AlphaFoldDB" id="A0A1Y3B2C5"/>
<keyword evidence="2" id="KW-1185">Reference proteome</keyword>
<organism evidence="1 2">
    <name type="scientific">Euroglyphus maynei</name>
    <name type="common">Mayne's house dust mite</name>
    <dbReference type="NCBI Taxonomy" id="6958"/>
    <lineage>
        <taxon>Eukaryota</taxon>
        <taxon>Metazoa</taxon>
        <taxon>Ecdysozoa</taxon>
        <taxon>Arthropoda</taxon>
        <taxon>Chelicerata</taxon>
        <taxon>Arachnida</taxon>
        <taxon>Acari</taxon>
        <taxon>Acariformes</taxon>
        <taxon>Sarcoptiformes</taxon>
        <taxon>Astigmata</taxon>
        <taxon>Psoroptidia</taxon>
        <taxon>Analgoidea</taxon>
        <taxon>Pyroglyphidae</taxon>
        <taxon>Pyroglyphinae</taxon>
        <taxon>Euroglyphus</taxon>
    </lineage>
</organism>
<evidence type="ECO:0000313" key="1">
    <source>
        <dbReference type="EMBL" id="OTF74959.1"/>
    </source>
</evidence>
<dbReference type="EMBL" id="MUJZ01044432">
    <property type="protein sequence ID" value="OTF74959.1"/>
    <property type="molecule type" value="Genomic_DNA"/>
</dbReference>
<comment type="caution">
    <text evidence="1">The sequence shown here is derived from an EMBL/GenBank/DDBJ whole genome shotgun (WGS) entry which is preliminary data.</text>
</comment>
<evidence type="ECO:0000313" key="2">
    <source>
        <dbReference type="Proteomes" id="UP000194236"/>
    </source>
</evidence>
<name>A0A1Y3B2C5_EURMA</name>
<proteinExistence type="predicted"/>
<accession>A0A1Y3B2C5</accession>
<sequence length="120" mass="13547">MYLNEQQQRMQWPLEPQQFCQSSFGHHSSLGPLQQPQNYSQQMSCIYHQYPTSCNAPIPFYAMDPYSQSTFCQYWPYLSMPAMAGGSSSPSSSSTTTGFQCAQQLCNHQAGNPWLTSCPL</sequence>
<dbReference type="Proteomes" id="UP000194236">
    <property type="component" value="Unassembled WGS sequence"/>
</dbReference>